<accession>A0A5C6GEK9</accession>
<keyword evidence="2" id="KW-1133">Transmembrane helix</keyword>
<proteinExistence type="predicted"/>
<keyword evidence="2" id="KW-0472">Membrane</keyword>
<feature type="region of interest" description="Disordered" evidence="1">
    <location>
        <begin position="35"/>
        <end position="63"/>
    </location>
</feature>
<feature type="compositionally biased region" description="Polar residues" evidence="1">
    <location>
        <begin position="38"/>
        <end position="48"/>
    </location>
</feature>
<name>A0A5C6GEK9_METRR</name>
<keyword evidence="2" id="KW-0812">Transmembrane</keyword>
<evidence type="ECO:0000256" key="1">
    <source>
        <dbReference type="SAM" id="MobiDB-lite"/>
    </source>
</evidence>
<feature type="transmembrane region" description="Helical" evidence="2">
    <location>
        <begin position="353"/>
        <end position="373"/>
    </location>
</feature>
<gene>
    <name evidence="3" type="ORF">ED733_005790</name>
</gene>
<reference evidence="4" key="1">
    <citation type="submission" date="2018-12" db="EMBL/GenBank/DDBJ databases">
        <title>The complete genome of Metarhizium rileyi, a key fungal pathogen of Lepidoptera.</title>
        <authorList>
            <person name="Binneck E."/>
            <person name="Lastra C.C.L."/>
            <person name="Sosa-Gomez D.R."/>
        </authorList>
    </citation>
    <scope>NUCLEOTIDE SEQUENCE [LARGE SCALE GENOMIC DNA]</scope>
    <source>
        <strain evidence="4">Cep018-CH2</strain>
    </source>
</reference>
<protein>
    <recommendedName>
        <fullName evidence="5">Integral membrane protein</fullName>
    </recommendedName>
</protein>
<feature type="transmembrane region" description="Helical" evidence="2">
    <location>
        <begin position="124"/>
        <end position="150"/>
    </location>
</feature>
<dbReference type="AlphaFoldDB" id="A0A5C6GEK9"/>
<feature type="transmembrane region" description="Helical" evidence="2">
    <location>
        <begin position="312"/>
        <end position="333"/>
    </location>
</feature>
<dbReference type="EMBL" id="SBHS01000006">
    <property type="protein sequence ID" value="TWU75890.1"/>
    <property type="molecule type" value="Genomic_DNA"/>
</dbReference>
<evidence type="ECO:0008006" key="5">
    <source>
        <dbReference type="Google" id="ProtNLM"/>
    </source>
</evidence>
<sequence length="417" mass="46301">MMGNPTIHRAEGPFRFLNPTSAQFIHAGLAPDYAPTTALENSNNNNTAPHPEQTPEQVDSAAPSKNVRFLWRSRDNRKGRHPLLIQAPIPGADVPFAAPRRTSDPKEVARNIVKTLTYFPVWDISWLVGFMFTWGSVIWVINAFFAWLPLAVPATEFPRESYYGGGITAFVGAILFFEVGSVLLLLEAVNANNAACFGWAVEQILEDGNGTPKQRVVVSRNHCRHHHQNRRNLVGMSSPAASLPEASRGVETRKHWQWFPAWHDLRTHYLHELGFLAGSAQLFGATVFGISGITALPGIIDHLVPQWRLNAAYWIPQVIGGSGFIVSSTLYMLETQQKWWKPAPHLLGWHVAFWNLIGAFGFTLCGALGIAYGNSGAQYQASLATFWGSWAFLIGSYLQLYESLNKHPVEEVSEMGT</sequence>
<comment type="caution">
    <text evidence="3">The sequence shown here is derived from an EMBL/GenBank/DDBJ whole genome shotgun (WGS) entry which is preliminary data.</text>
</comment>
<feature type="transmembrane region" description="Helical" evidence="2">
    <location>
        <begin position="273"/>
        <end position="300"/>
    </location>
</feature>
<feature type="transmembrane region" description="Helical" evidence="2">
    <location>
        <begin position="162"/>
        <end position="186"/>
    </location>
</feature>
<evidence type="ECO:0000313" key="3">
    <source>
        <dbReference type="EMBL" id="TWU75890.1"/>
    </source>
</evidence>
<feature type="transmembrane region" description="Helical" evidence="2">
    <location>
        <begin position="379"/>
        <end position="398"/>
    </location>
</feature>
<evidence type="ECO:0000256" key="2">
    <source>
        <dbReference type="SAM" id="Phobius"/>
    </source>
</evidence>
<dbReference type="Proteomes" id="UP000317257">
    <property type="component" value="Unassembled WGS sequence"/>
</dbReference>
<organism evidence="3 4">
    <name type="scientific">Metarhizium rileyi (strain RCEF 4871)</name>
    <name type="common">Nomuraea rileyi</name>
    <dbReference type="NCBI Taxonomy" id="1649241"/>
    <lineage>
        <taxon>Eukaryota</taxon>
        <taxon>Fungi</taxon>
        <taxon>Dikarya</taxon>
        <taxon>Ascomycota</taxon>
        <taxon>Pezizomycotina</taxon>
        <taxon>Sordariomycetes</taxon>
        <taxon>Hypocreomycetidae</taxon>
        <taxon>Hypocreales</taxon>
        <taxon>Clavicipitaceae</taxon>
        <taxon>Metarhizium</taxon>
    </lineage>
</organism>
<evidence type="ECO:0000313" key="4">
    <source>
        <dbReference type="Proteomes" id="UP000317257"/>
    </source>
</evidence>